<protein>
    <submittedName>
        <fullName evidence="2">Uncharacterized protein</fullName>
    </submittedName>
</protein>
<reference evidence="2 3" key="1">
    <citation type="submission" date="2020-04" db="EMBL/GenBank/DDBJ databases">
        <title>Description of novel Gluconacetobacter.</title>
        <authorList>
            <person name="Sombolestani A."/>
        </authorList>
    </citation>
    <scope>NUCLEOTIDE SEQUENCE [LARGE SCALE GENOMIC DNA]</scope>
    <source>
        <strain evidence="2 3">LMG 21312</strain>
    </source>
</reference>
<dbReference type="AlphaFoldDB" id="A0A7W4P3S3"/>
<proteinExistence type="predicted"/>
<keyword evidence="1" id="KW-1133">Transmembrane helix</keyword>
<dbReference type="RefSeq" id="WP_182943825.1">
    <property type="nucleotide sequence ID" value="NZ_JABEQH010000014.1"/>
</dbReference>
<evidence type="ECO:0000256" key="1">
    <source>
        <dbReference type="SAM" id="Phobius"/>
    </source>
</evidence>
<sequence>MSTPDTPSAGKIVWIVLTVVMTIGVGVYAIKSEFDSIRALRNAPAAAPATGSPTP</sequence>
<keyword evidence="3" id="KW-1185">Reference proteome</keyword>
<keyword evidence="1" id="KW-0472">Membrane</keyword>
<feature type="transmembrane region" description="Helical" evidence="1">
    <location>
        <begin position="12"/>
        <end position="30"/>
    </location>
</feature>
<comment type="caution">
    <text evidence="2">The sequence shown here is derived from an EMBL/GenBank/DDBJ whole genome shotgun (WGS) entry which is preliminary data.</text>
</comment>
<keyword evidence="1" id="KW-0812">Transmembrane</keyword>
<evidence type="ECO:0000313" key="2">
    <source>
        <dbReference type="EMBL" id="MBB2176471.1"/>
    </source>
</evidence>
<accession>A0A7W4P3S3</accession>
<dbReference type="Proteomes" id="UP000561066">
    <property type="component" value="Unassembled WGS sequence"/>
</dbReference>
<evidence type="ECO:0000313" key="3">
    <source>
        <dbReference type="Proteomes" id="UP000561066"/>
    </source>
</evidence>
<gene>
    <name evidence="2" type="ORF">HLH21_11090</name>
</gene>
<organism evidence="2 3">
    <name type="scientific">Gluconacetobacter johannae</name>
    <dbReference type="NCBI Taxonomy" id="112140"/>
    <lineage>
        <taxon>Bacteria</taxon>
        <taxon>Pseudomonadati</taxon>
        <taxon>Pseudomonadota</taxon>
        <taxon>Alphaproteobacteria</taxon>
        <taxon>Acetobacterales</taxon>
        <taxon>Acetobacteraceae</taxon>
        <taxon>Gluconacetobacter</taxon>
    </lineage>
</organism>
<dbReference type="EMBL" id="JABEQH010000014">
    <property type="protein sequence ID" value="MBB2176471.1"/>
    <property type="molecule type" value="Genomic_DNA"/>
</dbReference>
<name>A0A7W4P3S3_9PROT</name>